<reference evidence="4" key="1">
    <citation type="submission" date="2023-03" db="UniProtKB">
        <authorList>
            <consortium name="WormBaseParasite"/>
        </authorList>
    </citation>
    <scope>IDENTIFICATION</scope>
</reference>
<proteinExistence type="inferred from homology"/>
<dbReference type="Gene3D" id="3.40.50.300">
    <property type="entry name" value="P-loop containing nucleotide triphosphate hydrolases"/>
    <property type="match status" value="2"/>
</dbReference>
<evidence type="ECO:0000259" key="2">
    <source>
        <dbReference type="Pfam" id="PF12780"/>
    </source>
</evidence>
<dbReference type="InterPro" id="IPR024317">
    <property type="entry name" value="Dynein_heavy_chain_D4_dom"/>
</dbReference>
<dbReference type="GO" id="GO:0007018">
    <property type="term" value="P:microtubule-based movement"/>
    <property type="evidence" value="ECO:0007669"/>
    <property type="project" value="InterPro"/>
</dbReference>
<keyword evidence="3" id="KW-1185">Reference proteome</keyword>
<dbReference type="Gene3D" id="1.20.920.30">
    <property type="match status" value="1"/>
</dbReference>
<dbReference type="GO" id="GO:0045505">
    <property type="term" value="F:dynein intermediate chain binding"/>
    <property type="evidence" value="ECO:0007669"/>
    <property type="project" value="InterPro"/>
</dbReference>
<dbReference type="Pfam" id="PF12780">
    <property type="entry name" value="AAA_8"/>
    <property type="match status" value="1"/>
</dbReference>
<dbReference type="PANTHER" id="PTHR45703:SF36">
    <property type="entry name" value="DYNEIN HEAVY CHAIN, CYTOPLASMIC"/>
    <property type="match status" value="1"/>
</dbReference>
<dbReference type="InterPro" id="IPR027417">
    <property type="entry name" value="P-loop_NTPase"/>
</dbReference>
<evidence type="ECO:0000313" key="4">
    <source>
        <dbReference type="WBParaSite" id="ALUE_0001291501-mRNA-1"/>
    </source>
</evidence>
<accession>A0A9J2PS64</accession>
<dbReference type="GO" id="GO:0051959">
    <property type="term" value="F:dynein light intermediate chain binding"/>
    <property type="evidence" value="ECO:0007669"/>
    <property type="project" value="InterPro"/>
</dbReference>
<protein>
    <submittedName>
        <fullName evidence="4">Dynein heavy chain AAA module D4 domain-containing protein</fullName>
    </submittedName>
</protein>
<sequence length="1402" mass="160371">MLALSNFDGETLTIRFELERMRQVGPFDFVNQLENDIDKKLCQELIALMSEADEPSLRASKFARDMGTSAPHKSKLTLEADKSVPHIPKLISSLHSCVRRADTNSPFEYIVQNGKVFMVLKESRKSILLKLAFINMEPVHVLSMEFAHQWSLGKFPLLVGNLRDCRHFVRSFSQTLFTTVHYANCSRRLRKSVISGALKASQQETIVIALENINQLSEDAVEILLEELASIKPKSFPRLVMFSTIEEQHLAASSAVFVVKDIGRRESAKTIAPKAINPPLLEVSGVGLAASSRRFSTRRRESSLRERTPSEMAFDAMHTGGWAFVGPSAKKALIEGIELNQANATWIYLDAFTVDQLISEPAELGTSITGYLPLSLKETIKADSRSSHATLTPMTTSTSDSRRVGSISPPQRYIIFYTLQQFALHFPILSALFCANEHSEYPPPYITLPDGSNFCAARNMHFAICLPAKQMEQLEWIERNGIRTLTFDDVPKQSASQKWDLWRRRFEELLVEENFIEMMRNTMEMIVLPLFEAFNEVSEDFDVIFEVMLQDLKEIRPNIFAVNYGELIRWASCSACCNWLAVFIDKLDQLDYLVTELVAEADKNVSNAGKLPDQISSWKLSALDFSRWVRWMDEPNVVSCLEKDLCISDIVVMYPDFDRIITYLQRLFTNSNNILLYGSDYCGKTTLIKRFVKHITSLDDRYHFIWLQSADRFDALKMQNHFASILRIKCDRKLVLIIDNFHFVEAILPLLEMYCEHNLFIDNGMPQFTDAKLQIILVMREDEYEKLSTNRILVDKFRLVRMQSLSTENLQIIFEQIVLWHLHTKTFNAEYQTLLESMSSATLRVIQLPSVQMPHLVLAQRIAKGMMFAYPDSIPDLDGMIRLWAHETMRCVADSLTSCRQVRRLIEVLERCLKEVFSWGDRSFAKLIGAQNGEKNATEDTVVEGTVQERRSILKKLIFSEIIAPDGIEGIPYTCVMENFLFEFRRVYTVTRDLNLSITGYTMSHVQRVMRVCRQSSEHMALVGHPGSGRTQCVRLATFALNGQTLSVYPDASSHETFERSWRSAVTRAAQLATNTNHPINVLMRLDFCQDQVKPEWLDMLKQWLQQPIAGEMVTDETIVSNGERIIEHEKMLATAMQTSNIRLPGQRSCRFLISETIHSSEALEKILSARVSDFVHFFFVIGPRTIRYLQWCTIDCYLVSRISLSAFQLLGNKEKSEMCMRVLAESELPLPQRLNVLKVLERLCTIFMDNDAEASIASERMTPPESRVHFLLCKTFVKAYLQQKSSIGKRKNILKCALETIAKIIDMSCAGEDSVGNELMRQLDNAEMNLIALKSEYSLKISAFERMKKKSRSEYDTASEKLRSYTAADYRKLASIKKPMIGVRFTIEAVRCLVDPTFRPR</sequence>
<dbReference type="SUPFAM" id="SSF52540">
    <property type="entry name" value="P-loop containing nucleoside triphosphate hydrolases"/>
    <property type="match status" value="1"/>
</dbReference>
<comment type="similarity">
    <text evidence="1">Belongs to the dynein heavy chain family.</text>
</comment>
<evidence type="ECO:0000256" key="1">
    <source>
        <dbReference type="ARBA" id="ARBA00008887"/>
    </source>
</evidence>
<feature type="domain" description="Dynein heavy chain AAA module D4" evidence="2">
    <location>
        <begin position="994"/>
        <end position="1078"/>
    </location>
</feature>
<dbReference type="GO" id="GO:0030286">
    <property type="term" value="C:dynein complex"/>
    <property type="evidence" value="ECO:0007669"/>
    <property type="project" value="InterPro"/>
</dbReference>
<dbReference type="Proteomes" id="UP000036681">
    <property type="component" value="Unplaced"/>
</dbReference>
<dbReference type="WBParaSite" id="ALUE_0001291501-mRNA-1">
    <property type="protein sequence ID" value="ALUE_0001291501-mRNA-1"/>
    <property type="gene ID" value="ALUE_0001291501"/>
</dbReference>
<dbReference type="InterPro" id="IPR026983">
    <property type="entry name" value="DHC"/>
</dbReference>
<evidence type="ECO:0000313" key="3">
    <source>
        <dbReference type="Proteomes" id="UP000036681"/>
    </source>
</evidence>
<organism evidence="3 4">
    <name type="scientific">Ascaris lumbricoides</name>
    <name type="common">Giant roundworm</name>
    <dbReference type="NCBI Taxonomy" id="6252"/>
    <lineage>
        <taxon>Eukaryota</taxon>
        <taxon>Metazoa</taxon>
        <taxon>Ecdysozoa</taxon>
        <taxon>Nematoda</taxon>
        <taxon>Chromadorea</taxon>
        <taxon>Rhabditida</taxon>
        <taxon>Spirurina</taxon>
        <taxon>Ascaridomorpha</taxon>
        <taxon>Ascaridoidea</taxon>
        <taxon>Ascarididae</taxon>
        <taxon>Ascaris</taxon>
    </lineage>
</organism>
<dbReference type="PANTHER" id="PTHR45703">
    <property type="entry name" value="DYNEIN HEAVY CHAIN"/>
    <property type="match status" value="1"/>
</dbReference>
<name>A0A9J2PS64_ASCLU</name>